<feature type="transmembrane region" description="Helical" evidence="6">
    <location>
        <begin position="72"/>
        <end position="90"/>
    </location>
</feature>
<keyword evidence="6" id="KW-1133">Transmembrane helix</keyword>
<keyword evidence="6" id="KW-0812">Transmembrane</keyword>
<dbReference type="InterPro" id="IPR053180">
    <property type="entry name" value="Ca-binding_acidic-repeat"/>
</dbReference>
<evidence type="ECO:0000313" key="7">
    <source>
        <dbReference type="EMBL" id="PKM91014.1"/>
    </source>
</evidence>
<feature type="region of interest" description="Disordered" evidence="5">
    <location>
        <begin position="1"/>
        <end position="60"/>
    </location>
</feature>
<keyword evidence="2" id="KW-0964">Secreted</keyword>
<protein>
    <submittedName>
        <fullName evidence="7">Uncharacterized protein</fullName>
    </submittedName>
</protein>
<name>A0A2N2E8E3_9BACT</name>
<keyword evidence="4" id="KW-0106">Calcium</keyword>
<feature type="compositionally biased region" description="Polar residues" evidence="5">
    <location>
        <begin position="19"/>
        <end position="33"/>
    </location>
</feature>
<dbReference type="Pfam" id="PF18884">
    <property type="entry name" value="TSP3_bac"/>
    <property type="match status" value="2"/>
</dbReference>
<evidence type="ECO:0000313" key="8">
    <source>
        <dbReference type="Proteomes" id="UP000233517"/>
    </source>
</evidence>
<sequence>MFDNLQKKQDGIDDIFADTDSTPVGQSINQPLSQRDPIGSPMKAMDSKPKTDNNFDSDFDKEKRGSSILKKVFIIIFVLALVGVGAYFVYSQILLPNSVQNKDLTLNDANLNNQTNPVDTNNDSEIVLNDDEADIVDQDIVNEPGFQDDTIIDDQIKPEDLLKNVDSDGDGLSDYDEMYTYMTDLYNPDADTDGLSDYEEVMIFGSDPLSSDTDGDTYFDGEELMNGYSPIGTGAIDPTLFKNSDLFFDRFPNLVEKFNL</sequence>
<dbReference type="EMBL" id="PHAI01000005">
    <property type="protein sequence ID" value="PKM91014.1"/>
    <property type="molecule type" value="Genomic_DNA"/>
</dbReference>
<dbReference type="PANTHER" id="PTHR37467">
    <property type="entry name" value="EXPORTED CALCIUM-BINDING GLYCOPROTEIN-RELATED"/>
    <property type="match status" value="1"/>
</dbReference>
<gene>
    <name evidence="7" type="ORF">CVU82_04425</name>
</gene>
<comment type="subcellular location">
    <subcellularLocation>
        <location evidence="1">Secreted</location>
    </subcellularLocation>
</comment>
<feature type="compositionally biased region" description="Basic and acidic residues" evidence="5">
    <location>
        <begin position="1"/>
        <end position="11"/>
    </location>
</feature>
<reference evidence="7 8" key="1">
    <citation type="journal article" date="2017" name="ISME J.">
        <title>Potential for microbial H2 and metal transformations associated with novel bacteria and archaea in deep terrestrial subsurface sediments.</title>
        <authorList>
            <person name="Hernsdorf A.W."/>
            <person name="Amano Y."/>
            <person name="Miyakawa K."/>
            <person name="Ise K."/>
            <person name="Suzuki Y."/>
            <person name="Anantharaman K."/>
            <person name="Probst A."/>
            <person name="Burstein D."/>
            <person name="Thomas B.C."/>
            <person name="Banfield J.F."/>
        </authorList>
    </citation>
    <scope>NUCLEOTIDE SEQUENCE [LARGE SCALE GENOMIC DNA]</scope>
    <source>
        <strain evidence="7">HGW-Falkowbacteria-1</strain>
    </source>
</reference>
<keyword evidence="6" id="KW-0472">Membrane</keyword>
<evidence type="ECO:0000256" key="3">
    <source>
        <dbReference type="ARBA" id="ARBA00022729"/>
    </source>
</evidence>
<evidence type="ECO:0000256" key="5">
    <source>
        <dbReference type="SAM" id="MobiDB-lite"/>
    </source>
</evidence>
<evidence type="ECO:0000256" key="4">
    <source>
        <dbReference type="ARBA" id="ARBA00022837"/>
    </source>
</evidence>
<dbReference type="InterPro" id="IPR059100">
    <property type="entry name" value="TSP3_bac"/>
</dbReference>
<accession>A0A2N2E8E3</accession>
<evidence type="ECO:0000256" key="1">
    <source>
        <dbReference type="ARBA" id="ARBA00004613"/>
    </source>
</evidence>
<dbReference type="Proteomes" id="UP000233517">
    <property type="component" value="Unassembled WGS sequence"/>
</dbReference>
<dbReference type="AlphaFoldDB" id="A0A2N2E8E3"/>
<proteinExistence type="predicted"/>
<evidence type="ECO:0000256" key="6">
    <source>
        <dbReference type="SAM" id="Phobius"/>
    </source>
</evidence>
<feature type="compositionally biased region" description="Basic and acidic residues" evidence="5">
    <location>
        <begin position="45"/>
        <end position="60"/>
    </location>
</feature>
<evidence type="ECO:0000256" key="2">
    <source>
        <dbReference type="ARBA" id="ARBA00022525"/>
    </source>
</evidence>
<organism evidence="7 8">
    <name type="scientific">Candidatus Falkowbacteria bacterium HGW-Falkowbacteria-1</name>
    <dbReference type="NCBI Taxonomy" id="2013768"/>
    <lineage>
        <taxon>Bacteria</taxon>
        <taxon>Candidatus Falkowiibacteriota</taxon>
    </lineage>
</organism>
<comment type="caution">
    <text evidence="7">The sequence shown here is derived from an EMBL/GenBank/DDBJ whole genome shotgun (WGS) entry which is preliminary data.</text>
</comment>
<dbReference type="PANTHER" id="PTHR37467:SF1">
    <property type="entry name" value="EXPORTED CALCIUM-BINDING GLYCOPROTEIN"/>
    <property type="match status" value="1"/>
</dbReference>
<keyword evidence="3" id="KW-0732">Signal</keyword>